<accession>A0ABW1PFP5</accession>
<dbReference type="Proteomes" id="UP001596220">
    <property type="component" value="Unassembled WGS sequence"/>
</dbReference>
<dbReference type="NCBIfam" id="TIGR00380">
    <property type="entry name" value="cobal_cbiB"/>
    <property type="match status" value="1"/>
</dbReference>
<keyword evidence="6 9" id="KW-0812">Transmembrane</keyword>
<dbReference type="HAMAP" id="MF_00024">
    <property type="entry name" value="CobD_CbiB"/>
    <property type="match status" value="1"/>
</dbReference>
<keyword evidence="7 9" id="KW-1133">Transmembrane helix</keyword>
<keyword evidence="11" id="KW-1185">Reference proteome</keyword>
<comment type="function">
    <text evidence="9">Converts cobyric acid to cobinamide by the addition of aminopropanol on the F carboxylic group.</text>
</comment>
<evidence type="ECO:0000313" key="11">
    <source>
        <dbReference type="Proteomes" id="UP001596220"/>
    </source>
</evidence>
<comment type="similarity">
    <text evidence="3 9">Belongs to the CobD/CbiB family.</text>
</comment>
<evidence type="ECO:0000256" key="7">
    <source>
        <dbReference type="ARBA" id="ARBA00022989"/>
    </source>
</evidence>
<keyword evidence="4 9" id="KW-1003">Cell membrane</keyword>
<evidence type="ECO:0000256" key="8">
    <source>
        <dbReference type="ARBA" id="ARBA00023136"/>
    </source>
</evidence>
<dbReference type="PANTHER" id="PTHR34308:SF1">
    <property type="entry name" value="COBALAMIN BIOSYNTHESIS PROTEIN CBIB"/>
    <property type="match status" value="1"/>
</dbReference>
<comment type="caution">
    <text evidence="10">The sequence shown here is derived from an EMBL/GenBank/DDBJ whole genome shotgun (WGS) entry which is preliminary data.</text>
</comment>
<reference evidence="11" key="1">
    <citation type="journal article" date="2019" name="Int. J. Syst. Evol. Microbiol.">
        <title>The Global Catalogue of Microorganisms (GCM) 10K type strain sequencing project: providing services to taxonomists for standard genome sequencing and annotation.</title>
        <authorList>
            <consortium name="The Broad Institute Genomics Platform"/>
            <consortium name="The Broad Institute Genome Sequencing Center for Infectious Disease"/>
            <person name="Wu L."/>
            <person name="Ma J."/>
        </authorList>
    </citation>
    <scope>NUCLEOTIDE SEQUENCE [LARGE SCALE GENOMIC DNA]</scope>
    <source>
        <strain evidence="11">CGMCC 4.7246</strain>
    </source>
</reference>
<evidence type="ECO:0000256" key="9">
    <source>
        <dbReference type="HAMAP-Rule" id="MF_00024"/>
    </source>
</evidence>
<dbReference type="Pfam" id="PF03186">
    <property type="entry name" value="CobD_Cbib"/>
    <property type="match status" value="1"/>
</dbReference>
<evidence type="ECO:0000256" key="6">
    <source>
        <dbReference type="ARBA" id="ARBA00022692"/>
    </source>
</evidence>
<organism evidence="10 11">
    <name type="scientific">Saccharothrix lopnurensis</name>
    <dbReference type="NCBI Taxonomy" id="1670621"/>
    <lineage>
        <taxon>Bacteria</taxon>
        <taxon>Bacillati</taxon>
        <taxon>Actinomycetota</taxon>
        <taxon>Actinomycetes</taxon>
        <taxon>Pseudonocardiales</taxon>
        <taxon>Pseudonocardiaceae</taxon>
        <taxon>Saccharothrix</taxon>
    </lineage>
</organism>
<evidence type="ECO:0000256" key="3">
    <source>
        <dbReference type="ARBA" id="ARBA00006263"/>
    </source>
</evidence>
<sequence>MSLGRAVGLVLGVAADAVLGDPRRYHPVAGFGRAASALERGLYRDHRAAGVAHVAVLVGGAVVAGVAVERLAGRDQVVRALTTAAATWVVLGGASLADEGTAMGRELDAGDLAAARDRLPGLCGRDPSRLDTMGLAKATVESVAENTSDAVVAPLFWGAVAGVPGLLGYRAVNTLDAMIGHRNPRYLRFGWAAARLDDVANLLPSRLAALLTAVGAPVVGGSAGEAWRTWRRDAAAHPSPNAGQVEAAFAGALEIRLGGRTVYAHGAEDRPVLGHGRNPDAGHVTRAVELSRVVGAAAAAVTALIALVRPRLPRPRPRRASRRRTSA</sequence>
<evidence type="ECO:0000313" key="10">
    <source>
        <dbReference type="EMBL" id="MFC6093637.1"/>
    </source>
</evidence>
<evidence type="ECO:0000256" key="2">
    <source>
        <dbReference type="ARBA" id="ARBA00004953"/>
    </source>
</evidence>
<dbReference type="InterPro" id="IPR004485">
    <property type="entry name" value="Cobalamin_biosynth_CobD/CbiB"/>
</dbReference>
<gene>
    <name evidence="9" type="primary">cobD</name>
    <name evidence="10" type="ORF">ACFP3R_30570</name>
</gene>
<dbReference type="EMBL" id="JBHSQO010000047">
    <property type="protein sequence ID" value="MFC6093637.1"/>
    <property type="molecule type" value="Genomic_DNA"/>
</dbReference>
<name>A0ABW1PFP5_9PSEU</name>
<dbReference type="NCBIfam" id="NF002276">
    <property type="entry name" value="PRK01209.1-4"/>
    <property type="match status" value="1"/>
</dbReference>
<proteinExistence type="inferred from homology"/>
<keyword evidence="5 9" id="KW-0169">Cobalamin biosynthesis</keyword>
<evidence type="ECO:0000256" key="4">
    <source>
        <dbReference type="ARBA" id="ARBA00022475"/>
    </source>
</evidence>
<keyword evidence="8 9" id="KW-0472">Membrane</keyword>
<comment type="pathway">
    <text evidence="2 9">Cofactor biosynthesis; adenosylcobalamin biosynthesis.</text>
</comment>
<dbReference type="RefSeq" id="WP_380641034.1">
    <property type="nucleotide sequence ID" value="NZ_JBHSQO010000047.1"/>
</dbReference>
<evidence type="ECO:0000256" key="5">
    <source>
        <dbReference type="ARBA" id="ARBA00022573"/>
    </source>
</evidence>
<dbReference type="PANTHER" id="PTHR34308">
    <property type="entry name" value="COBALAMIN BIOSYNTHESIS PROTEIN CBIB"/>
    <property type="match status" value="1"/>
</dbReference>
<protein>
    <recommendedName>
        <fullName evidence="9">Cobalamin biosynthesis protein CobD</fullName>
    </recommendedName>
</protein>
<comment type="subcellular location">
    <subcellularLocation>
        <location evidence="1 9">Cell membrane</location>
        <topology evidence="1 9">Multi-pass membrane protein</topology>
    </subcellularLocation>
</comment>
<evidence type="ECO:0000256" key="1">
    <source>
        <dbReference type="ARBA" id="ARBA00004651"/>
    </source>
</evidence>